<dbReference type="KEGG" id="psco:LY89DRAFT_182803"/>
<dbReference type="GeneID" id="28815353"/>
<dbReference type="SUPFAM" id="SSF52540">
    <property type="entry name" value="P-loop containing nucleoside triphosphate hydrolases"/>
    <property type="match status" value="1"/>
</dbReference>
<dbReference type="InParanoid" id="A0A194XTT8"/>
<sequence>MLNSRSLGGGFVADDMGLGKTLSFLAYIIVERQLSILWREVRKSRDLKDGKHLVEGQTNAHATCPQAGQPGWIVCPCAPSSPTTSMNPQPGLRMACVPPALVSSWWGQWKTHVDTTHPLLGMRIVVDHPAAFNDKSTIEDLNTQSTKVVNQDRMKADVFRKDRNGGKGYDHPRDHQAGWLLLTTKENYGKFAKRFESKGQVLDPENPGEWKSGIRVALVFGIAMIDESHEEFFKNKGRAQILANLPTRNCSVTPFIWGYSGTPIAQTPRGLEGVLWAIEKHSWVDWATDPKFQRFEWKQLDAICKRFDAQIKSSTRDDAAVAQIIADFEPFMVNFIIRRTSSTDWFGHTLMKLKPHVHQDVWLKGNEKATNDTAAFEALFDSNRKVMLERLQANWDNFPEKRLSDIRPTLLWFNTMVRETWRSRLLATFPGLCKLAHSQNEADRLTLTEDEVIGFFRSPDQKERATPYGRHLKNIVETSPKCLWLYEFITQLNTQQDWDNQVEKLVILTAFPQAAFILKLVSAIYHLNPN</sequence>
<gene>
    <name evidence="1" type="ORF">LY89DRAFT_182803</name>
</gene>
<dbReference type="AlphaFoldDB" id="A0A194XTT8"/>
<organism evidence="1 2">
    <name type="scientific">Mollisia scopiformis</name>
    <name type="common">Conifer needle endophyte fungus</name>
    <name type="synonym">Phialocephala scopiformis</name>
    <dbReference type="NCBI Taxonomy" id="149040"/>
    <lineage>
        <taxon>Eukaryota</taxon>
        <taxon>Fungi</taxon>
        <taxon>Dikarya</taxon>
        <taxon>Ascomycota</taxon>
        <taxon>Pezizomycotina</taxon>
        <taxon>Leotiomycetes</taxon>
        <taxon>Helotiales</taxon>
        <taxon>Mollisiaceae</taxon>
        <taxon>Mollisia</taxon>
    </lineage>
</organism>
<dbReference type="Gene3D" id="3.40.50.300">
    <property type="entry name" value="P-loop containing nucleotide triphosphate hydrolases"/>
    <property type="match status" value="1"/>
</dbReference>
<accession>A0A194XTT8</accession>
<dbReference type="InterPro" id="IPR027417">
    <property type="entry name" value="P-loop_NTPase"/>
</dbReference>
<dbReference type="EMBL" id="KQ947405">
    <property type="protein sequence ID" value="KUJ23454.1"/>
    <property type="molecule type" value="Genomic_DNA"/>
</dbReference>
<dbReference type="Proteomes" id="UP000070700">
    <property type="component" value="Unassembled WGS sequence"/>
</dbReference>
<dbReference type="OrthoDB" id="4161342at2759"/>
<name>A0A194XTT8_MOLSC</name>
<dbReference type="RefSeq" id="XP_018077809.1">
    <property type="nucleotide sequence ID" value="XM_018205627.1"/>
</dbReference>
<reference evidence="1 2" key="1">
    <citation type="submission" date="2015-10" db="EMBL/GenBank/DDBJ databases">
        <title>Full genome of DAOMC 229536 Phialocephala scopiformis, a fungal endophyte of spruce producing the potent anti-insectan compound rugulosin.</title>
        <authorList>
            <consortium name="DOE Joint Genome Institute"/>
            <person name="Walker A.K."/>
            <person name="Frasz S.L."/>
            <person name="Seifert K.A."/>
            <person name="Miller J.D."/>
            <person name="Mondo S.J."/>
            <person name="Labutti K."/>
            <person name="Lipzen A."/>
            <person name="Dockter R."/>
            <person name="Kennedy M."/>
            <person name="Grigoriev I.V."/>
            <person name="Spatafora J.W."/>
        </authorList>
    </citation>
    <scope>NUCLEOTIDE SEQUENCE [LARGE SCALE GENOMIC DNA]</scope>
    <source>
        <strain evidence="1 2">CBS 120377</strain>
    </source>
</reference>
<evidence type="ECO:0000313" key="1">
    <source>
        <dbReference type="EMBL" id="KUJ23454.1"/>
    </source>
</evidence>
<proteinExistence type="predicted"/>
<evidence type="ECO:0000313" key="2">
    <source>
        <dbReference type="Proteomes" id="UP000070700"/>
    </source>
</evidence>
<dbReference type="STRING" id="149040.A0A194XTT8"/>
<keyword evidence="2" id="KW-1185">Reference proteome</keyword>
<protein>
    <submittedName>
        <fullName evidence="1">Uncharacterized protein</fullName>
    </submittedName>
</protein>